<name>A0A6G1FUD7_9PEZI</name>
<keyword evidence="2" id="KW-1185">Reference proteome</keyword>
<reference evidence="3" key="2">
    <citation type="submission" date="2020-04" db="EMBL/GenBank/DDBJ databases">
        <authorList>
            <consortium name="NCBI Genome Project"/>
        </authorList>
    </citation>
    <scope>NUCLEOTIDE SEQUENCE</scope>
    <source>
        <strain evidence="3">CBS 781.70</strain>
    </source>
</reference>
<reference evidence="1 3" key="1">
    <citation type="submission" date="2020-01" db="EMBL/GenBank/DDBJ databases">
        <authorList>
            <consortium name="DOE Joint Genome Institute"/>
            <person name="Haridas S."/>
            <person name="Albert R."/>
            <person name="Binder M."/>
            <person name="Bloem J."/>
            <person name="Labutti K."/>
            <person name="Salamov A."/>
            <person name="Andreopoulos B."/>
            <person name="Baker S.E."/>
            <person name="Barry K."/>
            <person name="Bills G."/>
            <person name="Bluhm B.H."/>
            <person name="Cannon C."/>
            <person name="Castanera R."/>
            <person name="Culley D.E."/>
            <person name="Daum C."/>
            <person name="Ezra D."/>
            <person name="Gonzalez J.B."/>
            <person name="Henrissat B."/>
            <person name="Kuo A."/>
            <person name="Liang C."/>
            <person name="Lipzen A."/>
            <person name="Lutzoni F."/>
            <person name="Magnuson J."/>
            <person name="Mondo S."/>
            <person name="Nolan M."/>
            <person name="Ohm R."/>
            <person name="Pangilinan J."/>
            <person name="Park H.-J."/>
            <person name="Ramirez L."/>
            <person name="Alfaro M."/>
            <person name="Sun H."/>
            <person name="Tritt A."/>
            <person name="Yoshinaga Y."/>
            <person name="Zwiers L.-H."/>
            <person name="Turgeon B.G."/>
            <person name="Goodwin S.B."/>
            <person name="Spatafora J.W."/>
            <person name="Crous P.W."/>
            <person name="Grigoriev I.V."/>
        </authorList>
    </citation>
    <scope>NUCLEOTIDE SEQUENCE</scope>
    <source>
        <strain evidence="1 3">CBS 781.70</strain>
    </source>
</reference>
<dbReference type="OrthoDB" id="265717at2759"/>
<gene>
    <name evidence="1 3" type="ORF">P152DRAFT_516899</name>
</gene>
<dbReference type="EMBL" id="ML975174">
    <property type="protein sequence ID" value="KAF1809302.1"/>
    <property type="molecule type" value="Genomic_DNA"/>
</dbReference>
<evidence type="ECO:0000313" key="3">
    <source>
        <dbReference type="RefSeq" id="XP_033530933.1"/>
    </source>
</evidence>
<dbReference type="RefSeq" id="XP_033530933.1">
    <property type="nucleotide sequence ID" value="XM_033682976.1"/>
</dbReference>
<accession>A0A6G1FUD7</accession>
<evidence type="ECO:0000313" key="1">
    <source>
        <dbReference type="EMBL" id="KAF1809302.1"/>
    </source>
</evidence>
<evidence type="ECO:0000313" key="2">
    <source>
        <dbReference type="Proteomes" id="UP000504638"/>
    </source>
</evidence>
<reference evidence="3" key="3">
    <citation type="submission" date="2025-04" db="UniProtKB">
        <authorList>
            <consortium name="RefSeq"/>
        </authorList>
    </citation>
    <scope>IDENTIFICATION</scope>
    <source>
        <strain evidence="3">CBS 781.70</strain>
    </source>
</reference>
<dbReference type="AlphaFoldDB" id="A0A6G1FUD7"/>
<dbReference type="GeneID" id="54423546"/>
<sequence length="148" mass="17139">MEQDSRHLIEVKESLLKGLGVFAKADISRGTRVIAEPYNSPKVCWIESLEFRKSDIMLRLCPVLHFFSYHDGARFSLRLGDTGMSFLWTEKELEIDHYCVGEGHPDRKKELEIVERLGAATTSSEPINESVNRWFDLQNSRENSYRTM</sequence>
<dbReference type="Proteomes" id="UP000504638">
    <property type="component" value="Unplaced"/>
</dbReference>
<proteinExistence type="predicted"/>
<organism evidence="1">
    <name type="scientific">Eremomyces bilateralis CBS 781.70</name>
    <dbReference type="NCBI Taxonomy" id="1392243"/>
    <lineage>
        <taxon>Eukaryota</taxon>
        <taxon>Fungi</taxon>
        <taxon>Dikarya</taxon>
        <taxon>Ascomycota</taxon>
        <taxon>Pezizomycotina</taxon>
        <taxon>Dothideomycetes</taxon>
        <taxon>Dothideomycetes incertae sedis</taxon>
        <taxon>Eremomycetales</taxon>
        <taxon>Eremomycetaceae</taxon>
        <taxon>Eremomyces</taxon>
    </lineage>
</organism>
<protein>
    <submittedName>
        <fullName evidence="1 3">Uncharacterized protein</fullName>
    </submittedName>
</protein>